<dbReference type="Proteomes" id="UP000240009">
    <property type="component" value="Unassembled WGS sequence"/>
</dbReference>
<feature type="compositionally biased region" description="Basic and acidic residues" evidence="1">
    <location>
        <begin position="39"/>
        <end position="49"/>
    </location>
</feature>
<protein>
    <submittedName>
        <fullName evidence="2">Uncharacterized protein</fullName>
    </submittedName>
</protein>
<feature type="region of interest" description="Disordered" evidence="1">
    <location>
        <begin position="20"/>
        <end position="113"/>
    </location>
</feature>
<evidence type="ECO:0000256" key="1">
    <source>
        <dbReference type="SAM" id="MobiDB-lite"/>
    </source>
</evidence>
<sequence length="113" mass="11717">MSVGPMGASIASSIAATNLAQRNSSDVTGAQQATSTHARVVDSTEKAEKAAGIGDPDESEKASDRDADGRRAWERPGHDSDEPEAELEGDATYESSVQKDPSGITGREIDLSG</sequence>
<reference evidence="2 3" key="1">
    <citation type="submission" date="2018-02" db="EMBL/GenBank/DDBJ databases">
        <title>Comparative genomes isolates from brazilian mangrove.</title>
        <authorList>
            <person name="Araujo J.E."/>
            <person name="Taketani R.G."/>
            <person name="Silva M.C.P."/>
            <person name="Loureco M.V."/>
            <person name="Andreote F.D."/>
        </authorList>
    </citation>
    <scope>NUCLEOTIDE SEQUENCE [LARGE SCALE GENOMIC DNA]</scope>
    <source>
        <strain evidence="2 3">HEX-2 MGV</strain>
    </source>
</reference>
<gene>
    <name evidence="2" type="ORF">C5Y96_22100</name>
</gene>
<evidence type="ECO:0000313" key="3">
    <source>
        <dbReference type="Proteomes" id="UP000240009"/>
    </source>
</evidence>
<feature type="compositionally biased region" description="Acidic residues" evidence="1">
    <location>
        <begin position="81"/>
        <end position="91"/>
    </location>
</feature>
<comment type="caution">
    <text evidence="2">The sequence shown here is derived from an EMBL/GenBank/DDBJ whole genome shotgun (WGS) entry which is preliminary data.</text>
</comment>
<dbReference type="AlphaFoldDB" id="A0A2S8F1U9"/>
<dbReference type="EMBL" id="PUIA01000069">
    <property type="protein sequence ID" value="PQO26141.1"/>
    <property type="molecule type" value="Genomic_DNA"/>
</dbReference>
<dbReference type="OrthoDB" id="290832at2"/>
<name>A0A2S8F1U9_9BACT</name>
<organism evidence="2 3">
    <name type="scientific">Blastopirellula marina</name>
    <dbReference type="NCBI Taxonomy" id="124"/>
    <lineage>
        <taxon>Bacteria</taxon>
        <taxon>Pseudomonadati</taxon>
        <taxon>Planctomycetota</taxon>
        <taxon>Planctomycetia</taxon>
        <taxon>Pirellulales</taxon>
        <taxon>Pirellulaceae</taxon>
        <taxon>Blastopirellula</taxon>
    </lineage>
</organism>
<dbReference type="RefSeq" id="WP_146115766.1">
    <property type="nucleotide sequence ID" value="NZ_PUIA01000069.1"/>
</dbReference>
<proteinExistence type="predicted"/>
<feature type="compositionally biased region" description="Polar residues" evidence="1">
    <location>
        <begin position="20"/>
        <end position="37"/>
    </location>
</feature>
<evidence type="ECO:0000313" key="2">
    <source>
        <dbReference type="EMBL" id="PQO26141.1"/>
    </source>
</evidence>
<accession>A0A2S8F1U9</accession>
<feature type="compositionally biased region" description="Basic and acidic residues" evidence="1">
    <location>
        <begin position="59"/>
        <end position="80"/>
    </location>
</feature>